<dbReference type="PROSITE" id="PS01124">
    <property type="entry name" value="HTH_ARAC_FAMILY_2"/>
    <property type="match status" value="1"/>
</dbReference>
<accession>A0A7X5C037</accession>
<dbReference type="PROSITE" id="PS50110">
    <property type="entry name" value="RESPONSE_REGULATORY"/>
    <property type="match status" value="1"/>
</dbReference>
<dbReference type="GO" id="GO:0000160">
    <property type="term" value="P:phosphorelay signal transduction system"/>
    <property type="evidence" value="ECO:0007669"/>
    <property type="project" value="InterPro"/>
</dbReference>
<keyword evidence="1" id="KW-0805">Transcription regulation</keyword>
<dbReference type="InterPro" id="IPR020449">
    <property type="entry name" value="Tscrpt_reg_AraC-type_HTH"/>
</dbReference>
<dbReference type="Gene3D" id="1.10.10.60">
    <property type="entry name" value="Homeodomain-like"/>
    <property type="match status" value="2"/>
</dbReference>
<dbReference type="PANTHER" id="PTHR43280:SF2">
    <property type="entry name" value="HTH-TYPE TRANSCRIPTIONAL REGULATOR EXSA"/>
    <property type="match status" value="1"/>
</dbReference>
<name>A0A7X5C037_9BACL</name>
<dbReference type="InterPro" id="IPR018062">
    <property type="entry name" value="HTH_AraC-typ_CS"/>
</dbReference>
<reference evidence="7 8" key="1">
    <citation type="submission" date="2020-01" db="EMBL/GenBank/DDBJ databases">
        <title>Paenibacillus soybeanensis sp. nov. isolated from the nodules of soybean (Glycine max(L.) Merr).</title>
        <authorList>
            <person name="Wang H."/>
        </authorList>
    </citation>
    <scope>NUCLEOTIDE SEQUENCE [LARGE SCALE GENOMIC DNA]</scope>
    <source>
        <strain evidence="7 8">DSM 23054</strain>
    </source>
</reference>
<gene>
    <name evidence="7" type="ORF">GT003_03280</name>
</gene>
<evidence type="ECO:0000259" key="6">
    <source>
        <dbReference type="PROSITE" id="PS50110"/>
    </source>
</evidence>
<organism evidence="7 8">
    <name type="scientific">Paenibacillus sacheonensis</name>
    <dbReference type="NCBI Taxonomy" id="742054"/>
    <lineage>
        <taxon>Bacteria</taxon>
        <taxon>Bacillati</taxon>
        <taxon>Bacillota</taxon>
        <taxon>Bacilli</taxon>
        <taxon>Bacillales</taxon>
        <taxon>Paenibacillaceae</taxon>
        <taxon>Paenibacillus</taxon>
    </lineage>
</organism>
<comment type="caution">
    <text evidence="7">The sequence shown here is derived from an EMBL/GenBank/DDBJ whole genome shotgun (WGS) entry which is preliminary data.</text>
</comment>
<proteinExistence type="predicted"/>
<evidence type="ECO:0000256" key="2">
    <source>
        <dbReference type="ARBA" id="ARBA00023125"/>
    </source>
</evidence>
<dbReference type="InterPro" id="IPR018060">
    <property type="entry name" value="HTH_AraC"/>
</dbReference>
<feature type="domain" description="HTH araC/xylS-type" evidence="5">
    <location>
        <begin position="421"/>
        <end position="519"/>
    </location>
</feature>
<evidence type="ECO:0000259" key="5">
    <source>
        <dbReference type="PROSITE" id="PS01124"/>
    </source>
</evidence>
<evidence type="ECO:0000313" key="7">
    <source>
        <dbReference type="EMBL" id="NBC68014.1"/>
    </source>
</evidence>
<feature type="domain" description="Response regulatory" evidence="6">
    <location>
        <begin position="3"/>
        <end position="120"/>
    </location>
</feature>
<dbReference type="OrthoDB" id="9794370at2"/>
<dbReference type="Proteomes" id="UP000558113">
    <property type="component" value="Unassembled WGS sequence"/>
</dbReference>
<dbReference type="InterPro" id="IPR001789">
    <property type="entry name" value="Sig_transdc_resp-reg_receiver"/>
</dbReference>
<dbReference type="CDD" id="cd17536">
    <property type="entry name" value="REC_YesN-like"/>
    <property type="match status" value="1"/>
</dbReference>
<dbReference type="GO" id="GO:0003700">
    <property type="term" value="F:DNA-binding transcription factor activity"/>
    <property type="evidence" value="ECO:0007669"/>
    <property type="project" value="InterPro"/>
</dbReference>
<dbReference type="Gene3D" id="3.40.50.2300">
    <property type="match status" value="1"/>
</dbReference>
<dbReference type="PROSITE" id="PS00041">
    <property type="entry name" value="HTH_ARAC_FAMILY_1"/>
    <property type="match status" value="1"/>
</dbReference>
<dbReference type="SUPFAM" id="SSF52172">
    <property type="entry name" value="CheY-like"/>
    <property type="match status" value="1"/>
</dbReference>
<dbReference type="GO" id="GO:0043565">
    <property type="term" value="F:sequence-specific DNA binding"/>
    <property type="evidence" value="ECO:0007669"/>
    <property type="project" value="InterPro"/>
</dbReference>
<dbReference type="SMART" id="SM00448">
    <property type="entry name" value="REC"/>
    <property type="match status" value="1"/>
</dbReference>
<dbReference type="SUPFAM" id="SSF46689">
    <property type="entry name" value="Homeodomain-like"/>
    <property type="match status" value="2"/>
</dbReference>
<dbReference type="InterPro" id="IPR011006">
    <property type="entry name" value="CheY-like_superfamily"/>
</dbReference>
<protein>
    <submittedName>
        <fullName evidence="7">Response regulator</fullName>
    </submittedName>
</protein>
<sequence length="529" mass="59635">MITLLIVDDEPIERTALQRMVQEGMDDIVIVGQAANGREAIEAAARLKPDLITMDIKMPGIGGLQAIETITATDKQVKFIVVTAYDTFEFAQQALRLGVRDYLLKPSKTAVVLETIGRVADEIRASHRDAESRRKEQERLRRMLPVVEADIVSQLLFDFAPSVHLNEMIDLLEAPEMKDGFVMNVLLQDHGGSQEGAPGDFEALQLALAGQLEASSVHGWVGKASGKQIPLIIFKDIRQSYRQAAVGIGRTLVQALRRMTGAEPFIGIGGLYADRKDMRKSYHEALLASVDLSLPARFRLYEDLPHHELPASGPRVLELEKCVLEDVRRGHWESAVSGALRVIDVYETAGQPIGIAQQRIFEVLIVLTRMLEEMGYELDKPYYPHQTSGYMQLKTETSVLLGRLAEATALKAGDMESDLVTTMKTFIREHARENLSLERVAAEIDRNPFYVSKLFKSHFGMNYIDYLTECRMETAKQLMQDAEKSLKEITYEIGYHDPNYFSRVFKKIVGYSPTEYRKMLLRPLDKKLT</sequence>
<keyword evidence="2" id="KW-0238">DNA-binding</keyword>
<evidence type="ECO:0000313" key="8">
    <source>
        <dbReference type="Proteomes" id="UP000558113"/>
    </source>
</evidence>
<dbReference type="PRINTS" id="PR00032">
    <property type="entry name" value="HTHARAC"/>
</dbReference>
<dbReference type="Pfam" id="PF12833">
    <property type="entry name" value="HTH_18"/>
    <property type="match status" value="1"/>
</dbReference>
<keyword evidence="3" id="KW-0804">Transcription</keyword>
<feature type="modified residue" description="4-aspartylphosphate" evidence="4">
    <location>
        <position position="55"/>
    </location>
</feature>
<dbReference type="PANTHER" id="PTHR43280">
    <property type="entry name" value="ARAC-FAMILY TRANSCRIPTIONAL REGULATOR"/>
    <property type="match status" value="1"/>
</dbReference>
<evidence type="ECO:0000256" key="4">
    <source>
        <dbReference type="PROSITE-ProRule" id="PRU00169"/>
    </source>
</evidence>
<dbReference type="InterPro" id="IPR009057">
    <property type="entry name" value="Homeodomain-like_sf"/>
</dbReference>
<keyword evidence="4" id="KW-0597">Phosphoprotein</keyword>
<dbReference type="AlphaFoldDB" id="A0A7X5C037"/>
<dbReference type="Pfam" id="PF00072">
    <property type="entry name" value="Response_reg"/>
    <property type="match status" value="1"/>
</dbReference>
<evidence type="ECO:0000256" key="3">
    <source>
        <dbReference type="ARBA" id="ARBA00023163"/>
    </source>
</evidence>
<dbReference type="RefSeq" id="WP_161694405.1">
    <property type="nucleotide sequence ID" value="NZ_JAAAMU010000002.1"/>
</dbReference>
<dbReference type="SMART" id="SM00342">
    <property type="entry name" value="HTH_ARAC"/>
    <property type="match status" value="1"/>
</dbReference>
<keyword evidence="8" id="KW-1185">Reference proteome</keyword>
<dbReference type="EMBL" id="JAAAMU010000002">
    <property type="protein sequence ID" value="NBC68014.1"/>
    <property type="molecule type" value="Genomic_DNA"/>
</dbReference>
<evidence type="ECO:0000256" key="1">
    <source>
        <dbReference type="ARBA" id="ARBA00023015"/>
    </source>
</evidence>